<dbReference type="Gene3D" id="3.40.50.720">
    <property type="entry name" value="NAD(P)-binding Rossmann-like Domain"/>
    <property type="match status" value="1"/>
</dbReference>
<dbReference type="SUPFAM" id="SSF51735">
    <property type="entry name" value="NAD(P)-binding Rossmann-fold domains"/>
    <property type="match status" value="1"/>
</dbReference>
<evidence type="ECO:0000259" key="3">
    <source>
        <dbReference type="Pfam" id="PF13460"/>
    </source>
</evidence>
<dbReference type="GO" id="GO:0003824">
    <property type="term" value="F:catalytic activity"/>
    <property type="evidence" value="ECO:0007669"/>
    <property type="project" value="UniProtKB-ARBA"/>
</dbReference>
<dbReference type="PANTHER" id="PTHR14097">
    <property type="entry name" value="OXIDOREDUCTASE HTATIP2"/>
    <property type="match status" value="1"/>
</dbReference>
<dbReference type="HOGENOM" id="CLU_746505_0_0_1"/>
<reference evidence="4" key="1">
    <citation type="journal article" date="2012" name="Nature">
        <title>The oyster genome reveals stress adaptation and complexity of shell formation.</title>
        <authorList>
            <person name="Zhang G."/>
            <person name="Fang X."/>
            <person name="Guo X."/>
            <person name="Li L."/>
            <person name="Luo R."/>
            <person name="Xu F."/>
            <person name="Yang P."/>
            <person name="Zhang L."/>
            <person name="Wang X."/>
            <person name="Qi H."/>
            <person name="Xiong Z."/>
            <person name="Que H."/>
            <person name="Xie Y."/>
            <person name="Holland P.W."/>
            <person name="Paps J."/>
            <person name="Zhu Y."/>
            <person name="Wu F."/>
            <person name="Chen Y."/>
            <person name="Wang J."/>
            <person name="Peng C."/>
            <person name="Meng J."/>
            <person name="Yang L."/>
            <person name="Liu J."/>
            <person name="Wen B."/>
            <person name="Zhang N."/>
            <person name="Huang Z."/>
            <person name="Zhu Q."/>
            <person name="Feng Y."/>
            <person name="Mount A."/>
            <person name="Hedgecock D."/>
            <person name="Xu Z."/>
            <person name="Liu Y."/>
            <person name="Domazet-Loso T."/>
            <person name="Du Y."/>
            <person name="Sun X."/>
            <person name="Zhang S."/>
            <person name="Liu B."/>
            <person name="Cheng P."/>
            <person name="Jiang X."/>
            <person name="Li J."/>
            <person name="Fan D."/>
            <person name="Wang W."/>
            <person name="Fu W."/>
            <person name="Wang T."/>
            <person name="Wang B."/>
            <person name="Zhang J."/>
            <person name="Peng Z."/>
            <person name="Li Y."/>
            <person name="Li N."/>
            <person name="Wang J."/>
            <person name="Chen M."/>
            <person name="He Y."/>
            <person name="Tan F."/>
            <person name="Song X."/>
            <person name="Zheng Q."/>
            <person name="Huang R."/>
            <person name="Yang H."/>
            <person name="Du X."/>
            <person name="Chen L."/>
            <person name="Yang M."/>
            <person name="Gaffney P.M."/>
            <person name="Wang S."/>
            <person name="Luo L."/>
            <person name="She Z."/>
            <person name="Ming Y."/>
            <person name="Huang W."/>
            <person name="Zhang S."/>
            <person name="Huang B."/>
            <person name="Zhang Y."/>
            <person name="Qu T."/>
            <person name="Ni P."/>
            <person name="Miao G."/>
            <person name="Wang J."/>
            <person name="Wang Q."/>
            <person name="Steinberg C.E."/>
            <person name="Wang H."/>
            <person name="Li N."/>
            <person name="Qian L."/>
            <person name="Zhang G."/>
            <person name="Li Y."/>
            <person name="Yang H."/>
            <person name="Liu X."/>
            <person name="Wang J."/>
            <person name="Yin Y."/>
            <person name="Wang J."/>
        </authorList>
    </citation>
    <scope>NUCLEOTIDE SEQUENCE [LARGE SCALE GENOMIC DNA]</scope>
    <source>
        <strain evidence="4">05x7-T-G4-1.051#20</strain>
    </source>
</reference>
<gene>
    <name evidence="4" type="ORF">CGI_10016398</name>
</gene>
<dbReference type="Pfam" id="PF13460">
    <property type="entry name" value="NAD_binding_10"/>
    <property type="match status" value="1"/>
</dbReference>
<dbReference type="EMBL" id="JH815810">
    <property type="protein sequence ID" value="EKC24432.1"/>
    <property type="molecule type" value="Genomic_DNA"/>
</dbReference>
<accession>K1PK84</accession>
<proteinExistence type="predicted"/>
<dbReference type="InterPro" id="IPR036291">
    <property type="entry name" value="NAD(P)-bd_dom_sf"/>
</dbReference>
<sequence>MELYTIEYEEFLSLDPSCSSKTIFVWPSKGQGDFWAWEPLEKTLKVNTTLFVRHWDINYTILRVFVCVLILFCIILQNYMDYRALKEMELYTIEYEEFLSLDPSCSSKTIFVWPSKGQGDFWAWEPLEKTLKVNTTLFVRMATEEDLEAFQKEGHVAFVVGYTGETGKELVKALSLTKPFARVVLIGRRKTNVTENLGPEFEEKIVDFDRLDDHKEAFSGCDVGFNCLGTTRAKSGGKEGFIRVDHDYVMNSAELAKSSGCKRFLHVSSQGSNKNSCLLYPQTKGRVEEELQELQFDHLSIFRPGFLLCDRQERRVGERIALCLLSPCICCCGKYSAVSTETLAAAMIRRACQPNGKVEIIDNPTIHYIAS</sequence>
<comment type="subunit">
    <text evidence="1">Monomer. Forms homodimers during oxidative stress. Interacts (via N-terminus) with elongation factor EEF1A1 (via middle-region); the interaction is direct and competes with EEF1A1 binding to guanyl-nucleotide exchange factor EEF1B2, thereby inhibiting GDP for GTP exchange and reactivation of EEF1A1. Interacts with nuclear transport receptors XPO4, IPO5/RANBP5, IPO7, IPO9 and KPNB1 as well as GCN1L1/GCN1 and LRPPRC probably through their HEAT repeats. Binds NCOA5/CIA.</text>
</comment>
<name>K1PK84_MAGGI</name>
<feature type="domain" description="NAD(P)-binding" evidence="3">
    <location>
        <begin position="163"/>
        <end position="310"/>
    </location>
</feature>
<dbReference type="InterPro" id="IPR016040">
    <property type="entry name" value="NAD(P)-bd_dom"/>
</dbReference>
<dbReference type="CDD" id="cd05250">
    <property type="entry name" value="CC3_like_SDR_a"/>
    <property type="match status" value="1"/>
</dbReference>
<dbReference type="InParanoid" id="K1PK84"/>
<dbReference type="AlphaFoldDB" id="K1PK84"/>
<evidence type="ECO:0000313" key="4">
    <source>
        <dbReference type="EMBL" id="EKC24432.1"/>
    </source>
</evidence>
<dbReference type="GO" id="GO:0005737">
    <property type="term" value="C:cytoplasm"/>
    <property type="evidence" value="ECO:0007669"/>
    <property type="project" value="TreeGrafter"/>
</dbReference>
<dbReference type="PANTHER" id="PTHR14097:SF7">
    <property type="entry name" value="OXIDOREDUCTASE HTATIP2"/>
    <property type="match status" value="1"/>
</dbReference>
<evidence type="ECO:0000256" key="2">
    <source>
        <dbReference type="ARBA" id="ARBA00093604"/>
    </source>
</evidence>
<protein>
    <recommendedName>
        <fullName evidence="2">Protein HTATIP2</fullName>
    </recommendedName>
</protein>
<evidence type="ECO:0000256" key="1">
    <source>
        <dbReference type="ARBA" id="ARBA00093483"/>
    </source>
</evidence>
<dbReference type="GO" id="GO:0051170">
    <property type="term" value="P:import into nucleus"/>
    <property type="evidence" value="ECO:0007669"/>
    <property type="project" value="TreeGrafter"/>
</dbReference>
<organism evidence="4">
    <name type="scientific">Magallana gigas</name>
    <name type="common">Pacific oyster</name>
    <name type="synonym">Crassostrea gigas</name>
    <dbReference type="NCBI Taxonomy" id="29159"/>
    <lineage>
        <taxon>Eukaryota</taxon>
        <taxon>Metazoa</taxon>
        <taxon>Spiralia</taxon>
        <taxon>Lophotrochozoa</taxon>
        <taxon>Mollusca</taxon>
        <taxon>Bivalvia</taxon>
        <taxon>Autobranchia</taxon>
        <taxon>Pteriomorphia</taxon>
        <taxon>Ostreida</taxon>
        <taxon>Ostreoidea</taxon>
        <taxon>Ostreidae</taxon>
        <taxon>Magallana</taxon>
    </lineage>
</organism>